<reference evidence="2 3" key="1">
    <citation type="submission" date="2015-04" db="EMBL/GenBank/DDBJ databases">
        <title>Complete genome sequence of Schizopora paradoxa KUC8140, a cosmopolitan wood degrader in East Asia.</title>
        <authorList>
            <consortium name="DOE Joint Genome Institute"/>
            <person name="Min B."/>
            <person name="Park H."/>
            <person name="Jang Y."/>
            <person name="Kim J.-J."/>
            <person name="Kim K.H."/>
            <person name="Pangilinan J."/>
            <person name="Lipzen A."/>
            <person name="Riley R."/>
            <person name="Grigoriev I.V."/>
            <person name="Spatafora J.W."/>
            <person name="Choi I.-G."/>
        </authorList>
    </citation>
    <scope>NUCLEOTIDE SEQUENCE [LARGE SCALE GENOMIC DNA]</scope>
    <source>
        <strain evidence="2 3">KUC8140</strain>
    </source>
</reference>
<dbReference type="AlphaFoldDB" id="A0A0H2R4Q0"/>
<gene>
    <name evidence="2" type="ORF">SCHPADRAFT_910029</name>
    <name evidence="1" type="ORF">SCHPADRAFT_910691</name>
</gene>
<dbReference type="Proteomes" id="UP000053477">
    <property type="component" value="Unassembled WGS sequence"/>
</dbReference>
<sequence>MTFTRIVSYNSGAQGVRGVEIVDVALTGTQLVTSVQDPLRFSKGSLKNGELSKMQEETCQYRASERPLRT</sequence>
<keyword evidence="3" id="KW-1185">Reference proteome</keyword>
<name>A0A0H2R4Q0_9AGAM</name>
<dbReference type="EMBL" id="KQ086179">
    <property type="protein sequence ID" value="KLO06819.1"/>
    <property type="molecule type" value="Genomic_DNA"/>
</dbReference>
<proteinExistence type="predicted"/>
<evidence type="ECO:0000313" key="3">
    <source>
        <dbReference type="Proteomes" id="UP000053477"/>
    </source>
</evidence>
<organism evidence="2 3">
    <name type="scientific">Schizopora paradoxa</name>
    <dbReference type="NCBI Taxonomy" id="27342"/>
    <lineage>
        <taxon>Eukaryota</taxon>
        <taxon>Fungi</taxon>
        <taxon>Dikarya</taxon>
        <taxon>Basidiomycota</taxon>
        <taxon>Agaricomycotina</taxon>
        <taxon>Agaricomycetes</taxon>
        <taxon>Hymenochaetales</taxon>
        <taxon>Schizoporaceae</taxon>
        <taxon>Schizopora</taxon>
    </lineage>
</organism>
<accession>A0A0H2R4Q0</accession>
<evidence type="ECO:0000313" key="1">
    <source>
        <dbReference type="EMBL" id="KLO05921.1"/>
    </source>
</evidence>
<evidence type="ECO:0000313" key="2">
    <source>
        <dbReference type="EMBL" id="KLO06819.1"/>
    </source>
</evidence>
<protein>
    <submittedName>
        <fullName evidence="2">Uncharacterized protein</fullName>
    </submittedName>
</protein>
<dbReference type="EMBL" id="KQ086254">
    <property type="protein sequence ID" value="KLO05921.1"/>
    <property type="molecule type" value="Genomic_DNA"/>
</dbReference>